<dbReference type="EC" id="1.3.99.-" evidence="3"/>
<reference evidence="3 4" key="1">
    <citation type="submission" date="2020-04" db="EMBL/GenBank/DDBJ databases">
        <authorList>
            <person name="De Canck E."/>
        </authorList>
    </citation>
    <scope>NUCLEOTIDE SEQUENCE [LARGE SCALE GENOMIC DNA]</scope>
    <source>
        <strain evidence="3 4">LMG 27174</strain>
    </source>
</reference>
<evidence type="ECO:0000256" key="1">
    <source>
        <dbReference type="ARBA" id="ARBA00022630"/>
    </source>
</evidence>
<organism evidence="3 4">
    <name type="scientific">Paraburkholderia rhynchosiae</name>
    <dbReference type="NCBI Taxonomy" id="487049"/>
    <lineage>
        <taxon>Bacteria</taxon>
        <taxon>Pseudomonadati</taxon>
        <taxon>Pseudomonadota</taxon>
        <taxon>Betaproteobacteria</taxon>
        <taxon>Burkholderiales</taxon>
        <taxon>Burkholderiaceae</taxon>
        <taxon>Paraburkholderia</taxon>
    </lineage>
</organism>
<evidence type="ECO:0000313" key="3">
    <source>
        <dbReference type="EMBL" id="CAB3741101.1"/>
    </source>
</evidence>
<name>A0A6J5CMT2_9BURK</name>
<keyword evidence="1" id="KW-0285">Flavoprotein</keyword>
<dbReference type="AlphaFoldDB" id="A0A6J5CMT2"/>
<gene>
    <name evidence="3" type="primary">mmgC_9</name>
    <name evidence="3" type="ORF">LMG27174_06721</name>
</gene>
<accession>A0A6J5CMT2</accession>
<sequence length="51" mass="5283">MMGQEGDGYRIALSNLEAGRIGIATQAVGMARAAFEAAVNTPKSVKPSENC</sequence>
<dbReference type="Gene3D" id="1.20.140.10">
    <property type="entry name" value="Butyryl-CoA Dehydrogenase, subunit A, domain 3"/>
    <property type="match status" value="1"/>
</dbReference>
<protein>
    <submittedName>
        <fullName evidence="3">Acyl-CoA dehydrogenase</fullName>
        <ecNumber evidence="3">1.3.99.-</ecNumber>
    </submittedName>
</protein>
<dbReference type="SUPFAM" id="SSF47203">
    <property type="entry name" value="Acyl-CoA dehydrogenase C-terminal domain-like"/>
    <property type="match status" value="1"/>
</dbReference>
<dbReference type="GO" id="GO:0016627">
    <property type="term" value="F:oxidoreductase activity, acting on the CH-CH group of donors"/>
    <property type="evidence" value="ECO:0007669"/>
    <property type="project" value="InterPro"/>
</dbReference>
<dbReference type="Proteomes" id="UP000494205">
    <property type="component" value="Unassembled WGS sequence"/>
</dbReference>
<dbReference type="InterPro" id="IPR009075">
    <property type="entry name" value="AcylCo_DH/oxidase_C"/>
</dbReference>
<dbReference type="InterPro" id="IPR036250">
    <property type="entry name" value="AcylCo_DH-like_C"/>
</dbReference>
<evidence type="ECO:0000259" key="2">
    <source>
        <dbReference type="Pfam" id="PF00441"/>
    </source>
</evidence>
<dbReference type="EMBL" id="CADIJZ010000045">
    <property type="protein sequence ID" value="CAB3741101.1"/>
    <property type="molecule type" value="Genomic_DNA"/>
</dbReference>
<proteinExistence type="predicted"/>
<feature type="domain" description="Acyl-CoA dehydrogenase/oxidase C-terminal" evidence="2">
    <location>
        <begin position="6"/>
        <end position="40"/>
    </location>
</feature>
<evidence type="ECO:0000313" key="4">
    <source>
        <dbReference type="Proteomes" id="UP000494205"/>
    </source>
</evidence>
<dbReference type="Pfam" id="PF00441">
    <property type="entry name" value="Acyl-CoA_dh_1"/>
    <property type="match status" value="1"/>
</dbReference>
<keyword evidence="3" id="KW-0560">Oxidoreductase</keyword>